<dbReference type="Gene3D" id="1.20.120.530">
    <property type="entry name" value="GntR ligand-binding domain-like"/>
    <property type="match status" value="1"/>
</dbReference>
<dbReference type="Pfam" id="PF00392">
    <property type="entry name" value="GntR"/>
    <property type="match status" value="1"/>
</dbReference>
<dbReference type="InterPro" id="IPR008920">
    <property type="entry name" value="TF_FadR/GntR_C"/>
</dbReference>
<comment type="caution">
    <text evidence="5">The sequence shown here is derived from an EMBL/GenBank/DDBJ whole genome shotgun (WGS) entry which is preliminary data.</text>
</comment>
<dbReference type="CDD" id="cd07377">
    <property type="entry name" value="WHTH_GntR"/>
    <property type="match status" value="1"/>
</dbReference>
<dbReference type="Proteomes" id="UP001597521">
    <property type="component" value="Unassembled WGS sequence"/>
</dbReference>
<dbReference type="SUPFAM" id="SSF46785">
    <property type="entry name" value="Winged helix' DNA-binding domain"/>
    <property type="match status" value="1"/>
</dbReference>
<dbReference type="InterPro" id="IPR000524">
    <property type="entry name" value="Tscrpt_reg_HTH_GntR"/>
</dbReference>
<gene>
    <name evidence="5" type="ORF">ACFSX5_16355</name>
</gene>
<evidence type="ECO:0000313" key="6">
    <source>
        <dbReference type="Proteomes" id="UP001597521"/>
    </source>
</evidence>
<feature type="domain" description="HTH gntR-type" evidence="4">
    <location>
        <begin position="7"/>
        <end position="74"/>
    </location>
</feature>
<evidence type="ECO:0000256" key="3">
    <source>
        <dbReference type="ARBA" id="ARBA00023163"/>
    </source>
</evidence>
<keyword evidence="2" id="KW-0238">DNA-binding</keyword>
<dbReference type="PANTHER" id="PTHR43537">
    <property type="entry name" value="TRANSCRIPTIONAL REGULATOR, GNTR FAMILY"/>
    <property type="match status" value="1"/>
</dbReference>
<organism evidence="5 6">
    <name type="scientific">Devosia albogilva</name>
    <dbReference type="NCBI Taxonomy" id="429726"/>
    <lineage>
        <taxon>Bacteria</taxon>
        <taxon>Pseudomonadati</taxon>
        <taxon>Pseudomonadota</taxon>
        <taxon>Alphaproteobacteria</taxon>
        <taxon>Hyphomicrobiales</taxon>
        <taxon>Devosiaceae</taxon>
        <taxon>Devosia</taxon>
    </lineage>
</organism>
<dbReference type="InterPro" id="IPR036390">
    <property type="entry name" value="WH_DNA-bd_sf"/>
</dbReference>
<keyword evidence="3" id="KW-0804">Transcription</keyword>
<dbReference type="SUPFAM" id="SSF48008">
    <property type="entry name" value="GntR ligand-binding domain-like"/>
    <property type="match status" value="1"/>
</dbReference>
<sequence>MKLARPKSLKEMVVDELRERIIDNRLKLGASLSENALAADLGLSKTPVREALQQLQVEGLVEVMAQKGTFVLRIEAEDVVQISELRQVLELAAARLAMERSRDELISLMSGIMAPMQEAYDRTDMKAYRKLDAQFHQAFIDLCGNRYLRDAYGQLSFRIQALRSRLSGLSELNSRSVVQHQKMLDAVTKNDTPALLSQLQKHIEETRVSYLAVMTTRSMDETETA</sequence>
<accession>A0ABW5QPZ9</accession>
<keyword evidence="6" id="KW-1185">Reference proteome</keyword>
<proteinExistence type="predicted"/>
<reference evidence="6" key="1">
    <citation type="journal article" date="2019" name="Int. J. Syst. Evol. Microbiol.">
        <title>The Global Catalogue of Microorganisms (GCM) 10K type strain sequencing project: providing services to taxonomists for standard genome sequencing and annotation.</title>
        <authorList>
            <consortium name="The Broad Institute Genomics Platform"/>
            <consortium name="The Broad Institute Genome Sequencing Center for Infectious Disease"/>
            <person name="Wu L."/>
            <person name="Ma J."/>
        </authorList>
    </citation>
    <scope>NUCLEOTIDE SEQUENCE [LARGE SCALE GENOMIC DNA]</scope>
    <source>
        <strain evidence="6">CCM 7427</strain>
    </source>
</reference>
<dbReference type="InterPro" id="IPR011711">
    <property type="entry name" value="GntR_C"/>
</dbReference>
<dbReference type="Pfam" id="PF07729">
    <property type="entry name" value="FCD"/>
    <property type="match status" value="1"/>
</dbReference>
<dbReference type="PRINTS" id="PR00035">
    <property type="entry name" value="HTHGNTR"/>
</dbReference>
<keyword evidence="1" id="KW-0805">Transcription regulation</keyword>
<dbReference type="SMART" id="SM00345">
    <property type="entry name" value="HTH_GNTR"/>
    <property type="match status" value="1"/>
</dbReference>
<dbReference type="PROSITE" id="PS50949">
    <property type="entry name" value="HTH_GNTR"/>
    <property type="match status" value="1"/>
</dbReference>
<dbReference type="EMBL" id="JBHUNP010000001">
    <property type="protein sequence ID" value="MFD2649359.1"/>
    <property type="molecule type" value="Genomic_DNA"/>
</dbReference>
<evidence type="ECO:0000256" key="2">
    <source>
        <dbReference type="ARBA" id="ARBA00023125"/>
    </source>
</evidence>
<dbReference type="SMART" id="SM00895">
    <property type="entry name" value="FCD"/>
    <property type="match status" value="1"/>
</dbReference>
<dbReference type="Gene3D" id="1.10.10.10">
    <property type="entry name" value="Winged helix-like DNA-binding domain superfamily/Winged helix DNA-binding domain"/>
    <property type="match status" value="1"/>
</dbReference>
<protein>
    <submittedName>
        <fullName evidence="5">GntR family transcriptional regulator</fullName>
    </submittedName>
</protein>
<evidence type="ECO:0000313" key="5">
    <source>
        <dbReference type="EMBL" id="MFD2649359.1"/>
    </source>
</evidence>
<evidence type="ECO:0000256" key="1">
    <source>
        <dbReference type="ARBA" id="ARBA00023015"/>
    </source>
</evidence>
<dbReference type="InterPro" id="IPR036388">
    <property type="entry name" value="WH-like_DNA-bd_sf"/>
</dbReference>
<dbReference type="PANTHER" id="PTHR43537:SF50">
    <property type="entry name" value="TRANSCRIPTIONAL REGULATORY PROTEIN"/>
    <property type="match status" value="1"/>
</dbReference>
<dbReference type="RefSeq" id="WP_386834880.1">
    <property type="nucleotide sequence ID" value="NZ_JBHUNP010000001.1"/>
</dbReference>
<evidence type="ECO:0000259" key="4">
    <source>
        <dbReference type="PROSITE" id="PS50949"/>
    </source>
</evidence>
<name>A0ABW5QPZ9_9HYPH</name>